<feature type="transmembrane region" description="Helical" evidence="1">
    <location>
        <begin position="33"/>
        <end position="57"/>
    </location>
</feature>
<evidence type="ECO:0000256" key="1">
    <source>
        <dbReference type="SAM" id="Phobius"/>
    </source>
</evidence>
<keyword evidence="1" id="KW-0472">Membrane</keyword>
<feature type="transmembrane region" description="Helical" evidence="1">
    <location>
        <begin position="69"/>
        <end position="87"/>
    </location>
</feature>
<protein>
    <submittedName>
        <fullName evidence="2">Uncharacterized protein</fullName>
    </submittedName>
</protein>
<name>A0A7X1NYQ8_9DEIO</name>
<dbReference type="AlphaFoldDB" id="A0A7X1NYQ8"/>
<feature type="transmembrane region" description="Helical" evidence="1">
    <location>
        <begin position="93"/>
        <end position="113"/>
    </location>
</feature>
<comment type="caution">
    <text evidence="2">The sequence shown here is derived from an EMBL/GenBank/DDBJ whole genome shotgun (WGS) entry which is preliminary data.</text>
</comment>
<evidence type="ECO:0000313" key="3">
    <source>
        <dbReference type="Proteomes" id="UP000484842"/>
    </source>
</evidence>
<dbReference type="RefSeq" id="WP_152872114.1">
    <property type="nucleotide sequence ID" value="NZ_WBSL01000009.1"/>
</dbReference>
<proteinExistence type="predicted"/>
<reference evidence="2 3" key="1">
    <citation type="submission" date="2019-10" db="EMBL/GenBank/DDBJ databases">
        <title>Deinococcus sp. isolated from soil.</title>
        <authorList>
            <person name="Li Y."/>
            <person name="Wang J."/>
        </authorList>
    </citation>
    <scope>NUCLEOTIDE SEQUENCE [LARGE SCALE GENOMIC DNA]</scope>
    <source>
        <strain evidence="2 3">SDU3-2</strain>
    </source>
</reference>
<dbReference type="EMBL" id="WBSL01000009">
    <property type="protein sequence ID" value="MPY67799.1"/>
    <property type="molecule type" value="Genomic_DNA"/>
</dbReference>
<keyword evidence="1" id="KW-1133">Transmembrane helix</keyword>
<sequence length="124" mass="13177">MKRSPLAFLAAFFALALITVVLGLWQVDWKVEALPLWFWGVAVLAGALGVLGGWLTGQATPEKPLSDRTLLLAAGWGLPTATMMTGGNLVDEAVTPLAVFLLIALWAVMSLGYGRLMAGQQRPA</sequence>
<dbReference type="Proteomes" id="UP000484842">
    <property type="component" value="Unassembled WGS sequence"/>
</dbReference>
<keyword evidence="3" id="KW-1185">Reference proteome</keyword>
<accession>A0A7X1NYQ8</accession>
<gene>
    <name evidence="2" type="ORF">F8S09_14095</name>
</gene>
<keyword evidence="1" id="KW-0812">Transmembrane</keyword>
<evidence type="ECO:0000313" key="2">
    <source>
        <dbReference type="EMBL" id="MPY67799.1"/>
    </source>
</evidence>
<organism evidence="2 3">
    <name type="scientific">Deinococcus terrestris</name>
    <dbReference type="NCBI Taxonomy" id="2651870"/>
    <lineage>
        <taxon>Bacteria</taxon>
        <taxon>Thermotogati</taxon>
        <taxon>Deinococcota</taxon>
        <taxon>Deinococci</taxon>
        <taxon>Deinococcales</taxon>
        <taxon>Deinococcaceae</taxon>
        <taxon>Deinococcus</taxon>
    </lineage>
</organism>